<accession>A0A1S0TLW4</accession>
<dbReference type="GeneID" id="9949520"/>
<evidence type="ECO:0000313" key="2">
    <source>
        <dbReference type="Proteomes" id="UP000095285"/>
    </source>
</evidence>
<dbReference type="STRING" id="7209.A0A1I7W1G0"/>
<accession>A0A1I7W1G0</accession>
<dbReference type="EMBL" id="JH712189">
    <property type="protein sequence ID" value="EFO16447.1"/>
    <property type="molecule type" value="Genomic_DNA"/>
</dbReference>
<dbReference type="CTD" id="9949520"/>
<gene>
    <name evidence="1 3" type="ORF">LOAG_12060</name>
</gene>
<dbReference type="RefSeq" id="XP_003147623.1">
    <property type="nucleotide sequence ID" value="XM_003147575.1"/>
</dbReference>
<reference evidence="3" key="2">
    <citation type="submission" date="2016-11" db="UniProtKB">
        <authorList>
            <consortium name="WormBaseParasite"/>
        </authorList>
    </citation>
    <scope>IDENTIFICATION</scope>
</reference>
<dbReference type="InParanoid" id="A0A1I7W1G0"/>
<sequence>MLEVLIRRPTESKELLPCNPHQHRYTMKGEKEAAEMVKEKFLEPIGVAEEGKMMKDKKFSNDKKLHYKLNRNIGKRMAFGKTTRDNEFEYNFVNSNRNNQGDMQDLLMEEATPVATAFSKGTSSLPRRRPYVSIAETMEENKQLKAEMFDLKA</sequence>
<organism evidence="2 3">
    <name type="scientific">Loa loa</name>
    <name type="common">Eye worm</name>
    <name type="synonym">Filaria loa</name>
    <dbReference type="NCBI Taxonomy" id="7209"/>
    <lineage>
        <taxon>Eukaryota</taxon>
        <taxon>Metazoa</taxon>
        <taxon>Ecdysozoa</taxon>
        <taxon>Nematoda</taxon>
        <taxon>Chromadorea</taxon>
        <taxon>Rhabditida</taxon>
        <taxon>Spirurina</taxon>
        <taxon>Spiruromorpha</taxon>
        <taxon>Filarioidea</taxon>
        <taxon>Onchocercidae</taxon>
        <taxon>Loa</taxon>
    </lineage>
</organism>
<keyword evidence="2" id="KW-1185">Reference proteome</keyword>
<dbReference type="AlphaFoldDB" id="A0A1I7W1G0"/>
<evidence type="ECO:0000313" key="3">
    <source>
        <dbReference type="WBParaSite" id="EN70_8631"/>
    </source>
</evidence>
<dbReference type="KEGG" id="loa:LOAG_12060"/>
<proteinExistence type="predicted"/>
<name>A0A1I7W1G0_LOALO</name>
<protein>
    <submittedName>
        <fullName evidence="1 3">Uncharacterized protein</fullName>
    </submittedName>
</protein>
<evidence type="ECO:0000313" key="1">
    <source>
        <dbReference type="EMBL" id="EFO16447.1"/>
    </source>
</evidence>
<dbReference type="Proteomes" id="UP000095285">
    <property type="component" value="Unassembled WGS sequence"/>
</dbReference>
<dbReference type="WBParaSite" id="EN70_8631">
    <property type="protein sequence ID" value="EN70_8631"/>
    <property type="gene ID" value="EN70_8631"/>
</dbReference>
<reference evidence="1 2" key="1">
    <citation type="submission" date="2012-04" db="EMBL/GenBank/DDBJ databases">
        <title>The Genome Sequence of Loa loa.</title>
        <authorList>
            <consortium name="The Broad Institute Genome Sequencing Platform"/>
            <consortium name="Broad Institute Genome Sequencing Center for Infectious Disease"/>
            <person name="Nutman T.B."/>
            <person name="Fink D.L."/>
            <person name="Russ C."/>
            <person name="Young S."/>
            <person name="Zeng Q."/>
            <person name="Gargeya S."/>
            <person name="Alvarado L."/>
            <person name="Berlin A."/>
            <person name="Chapman S.B."/>
            <person name="Chen Z."/>
            <person name="Freedman E."/>
            <person name="Gellesch M."/>
            <person name="Goldberg J."/>
            <person name="Griggs A."/>
            <person name="Gujja S."/>
            <person name="Heilman E.R."/>
            <person name="Heiman D."/>
            <person name="Howarth C."/>
            <person name="Mehta T."/>
            <person name="Neiman D."/>
            <person name="Pearson M."/>
            <person name="Roberts A."/>
            <person name="Saif S."/>
            <person name="Shea T."/>
            <person name="Shenoy N."/>
            <person name="Sisk P."/>
            <person name="Stolte C."/>
            <person name="Sykes S."/>
            <person name="White J."/>
            <person name="Yandava C."/>
            <person name="Haas B."/>
            <person name="Henn M.R."/>
            <person name="Nusbaum C."/>
            <person name="Birren B."/>
        </authorList>
    </citation>
    <scope>NUCLEOTIDE SEQUENCE [LARGE SCALE GENOMIC DNA]</scope>
</reference>